<evidence type="ECO:0000256" key="1">
    <source>
        <dbReference type="SAM" id="MobiDB-lite"/>
    </source>
</evidence>
<evidence type="ECO:0000313" key="3">
    <source>
        <dbReference type="Proteomes" id="UP000194137"/>
    </source>
</evidence>
<dbReference type="KEGG" id="psin:CAK95_15355"/>
<feature type="compositionally biased region" description="Low complexity" evidence="1">
    <location>
        <begin position="193"/>
        <end position="233"/>
    </location>
</feature>
<evidence type="ECO:0000313" key="2">
    <source>
        <dbReference type="EMBL" id="ARQ00296.1"/>
    </source>
</evidence>
<dbReference type="InterPro" id="IPR021136">
    <property type="entry name" value="Flagellar_hook_control-like_C"/>
</dbReference>
<proteinExistence type="predicted"/>
<feature type="compositionally biased region" description="Basic and acidic residues" evidence="1">
    <location>
        <begin position="283"/>
        <end position="297"/>
    </location>
</feature>
<dbReference type="STRING" id="1235591.CAK95_15355"/>
<dbReference type="OrthoDB" id="7203912at2"/>
<feature type="compositionally biased region" description="Low complexity" evidence="1">
    <location>
        <begin position="14"/>
        <end position="24"/>
    </location>
</feature>
<dbReference type="AlphaFoldDB" id="A0A1W6ZSM2"/>
<reference evidence="2 3" key="1">
    <citation type="submission" date="2017-05" db="EMBL/GenBank/DDBJ databases">
        <title>Full genome sequence of Pseudorhodoplanes sinuspersici.</title>
        <authorList>
            <person name="Dastgheib S.M.M."/>
            <person name="Shavandi M."/>
            <person name="Tirandaz H."/>
        </authorList>
    </citation>
    <scope>NUCLEOTIDE SEQUENCE [LARGE SCALE GENOMIC DNA]</scope>
    <source>
        <strain evidence="2 3">RIPI110</strain>
    </source>
</reference>
<protein>
    <submittedName>
        <fullName evidence="2">Uncharacterized protein</fullName>
    </submittedName>
</protein>
<organism evidence="2 3">
    <name type="scientific">Pseudorhodoplanes sinuspersici</name>
    <dbReference type="NCBI Taxonomy" id="1235591"/>
    <lineage>
        <taxon>Bacteria</taxon>
        <taxon>Pseudomonadati</taxon>
        <taxon>Pseudomonadota</taxon>
        <taxon>Alphaproteobacteria</taxon>
        <taxon>Hyphomicrobiales</taxon>
        <taxon>Pseudorhodoplanes</taxon>
    </lineage>
</organism>
<dbReference type="Gene3D" id="3.30.750.140">
    <property type="match status" value="1"/>
</dbReference>
<gene>
    <name evidence="2" type="ORF">CAK95_15355</name>
</gene>
<dbReference type="InterPro" id="IPR038610">
    <property type="entry name" value="FliK-like_C_sf"/>
</dbReference>
<dbReference type="RefSeq" id="WP_086088692.1">
    <property type="nucleotide sequence ID" value="NZ_CP021112.1"/>
</dbReference>
<accession>A0A1W6ZSM2</accession>
<dbReference type="EMBL" id="CP021112">
    <property type="protein sequence ID" value="ARQ00296.1"/>
    <property type="molecule type" value="Genomic_DNA"/>
</dbReference>
<feature type="compositionally biased region" description="Basic and acidic residues" evidence="1">
    <location>
        <begin position="40"/>
        <end position="69"/>
    </location>
</feature>
<dbReference type="CDD" id="cd17470">
    <property type="entry name" value="T3SS_Flik_C"/>
    <property type="match status" value="1"/>
</dbReference>
<feature type="compositionally biased region" description="Polar residues" evidence="1">
    <location>
        <begin position="97"/>
        <end position="111"/>
    </location>
</feature>
<feature type="region of interest" description="Disordered" evidence="1">
    <location>
        <begin position="170"/>
        <end position="302"/>
    </location>
</feature>
<dbReference type="Proteomes" id="UP000194137">
    <property type="component" value="Chromosome"/>
</dbReference>
<feature type="region of interest" description="Disordered" evidence="1">
    <location>
        <begin position="1"/>
        <end position="117"/>
    </location>
</feature>
<keyword evidence="3" id="KW-1185">Reference proteome</keyword>
<dbReference type="Pfam" id="PF02120">
    <property type="entry name" value="Flg_hook"/>
    <property type="match status" value="1"/>
</dbReference>
<feature type="compositionally biased region" description="Low complexity" evidence="1">
    <location>
        <begin position="271"/>
        <end position="282"/>
    </location>
</feature>
<feature type="compositionally biased region" description="Basic and acidic residues" evidence="1">
    <location>
        <begin position="78"/>
        <end position="96"/>
    </location>
</feature>
<name>A0A1W6ZSM2_9HYPH</name>
<sequence>MTSVASEAFALLNRPSPSSRAASSKMGQSEGGFADLIESQAERHDMPKTGRPERHERVSSRRIDREAPADKPAPAEPTRNEAKVAETVEDSAEKTVETGNSAKTVSESAPATESEADAPLVVAGIVPVPLVDLTAVAPAIVVVAAPVTAAPVESPTVPAEVVPLPTAAAPTPTAIPAPATPDAAPGQQQQSNATGETAAPAETTADSTTTPAVPGQQAAAANAAPQAKAQMAPKTEKTAADDTTDAEAGAVTAQAETPDDAAKHAKQPAVQNAATAQAQTNTDKPELKTEHGFKPDDFAAAPKLAPDHTASQVPIHMPAHATAATAATPQASPVTTAQAVPVNAIAVEIAGQAKAGNSRFEIRLDPPELGRIDVRLDVDRDGNVTSRLVIERADTYDLLRRDQSTLERALQQAGLKTSDNALEFSLRDQGFAQQRQNDDTQRGVRALVAESDIIPSEAANGYARLLGGRSGVDIRV</sequence>